<dbReference type="EMBL" id="PCYM01000008">
    <property type="protein sequence ID" value="PIR47357.1"/>
    <property type="molecule type" value="Genomic_DNA"/>
</dbReference>
<dbReference type="InterPro" id="IPR005240">
    <property type="entry name" value="DUF389"/>
</dbReference>
<feature type="transmembrane region" description="Helical" evidence="1">
    <location>
        <begin position="128"/>
        <end position="146"/>
    </location>
</feature>
<dbReference type="NCBIfam" id="TIGR00341">
    <property type="entry name" value="TIGR00341 family protein"/>
    <property type="match status" value="1"/>
</dbReference>
<name>A0A2H0RLP3_9BACT</name>
<keyword evidence="1" id="KW-1133">Transmembrane helix</keyword>
<keyword evidence="1" id="KW-0472">Membrane</keyword>
<accession>A0A2H0RLP3</accession>
<proteinExistence type="predicted"/>
<evidence type="ECO:0000313" key="2">
    <source>
        <dbReference type="EMBL" id="PIR47357.1"/>
    </source>
</evidence>
<dbReference type="PANTHER" id="PTHR20992">
    <property type="entry name" value="AT15442P-RELATED"/>
    <property type="match status" value="1"/>
</dbReference>
<evidence type="ECO:0000313" key="3">
    <source>
        <dbReference type="Proteomes" id="UP000230084"/>
    </source>
</evidence>
<comment type="caution">
    <text evidence="2">The sequence shown here is derived from an EMBL/GenBank/DDBJ whole genome shotgun (WGS) entry which is preliminary data.</text>
</comment>
<reference evidence="2 3" key="1">
    <citation type="submission" date="2017-09" db="EMBL/GenBank/DDBJ databases">
        <title>Depth-based differentiation of microbial function through sediment-hosted aquifers and enrichment of novel symbionts in the deep terrestrial subsurface.</title>
        <authorList>
            <person name="Probst A.J."/>
            <person name="Ladd B."/>
            <person name="Jarett J.K."/>
            <person name="Geller-Mcgrath D.E."/>
            <person name="Sieber C.M."/>
            <person name="Emerson J.B."/>
            <person name="Anantharaman K."/>
            <person name="Thomas B.C."/>
            <person name="Malmstrom R."/>
            <person name="Stieglmeier M."/>
            <person name="Klingl A."/>
            <person name="Woyke T."/>
            <person name="Ryan C.M."/>
            <person name="Banfield J.F."/>
        </authorList>
    </citation>
    <scope>NUCLEOTIDE SEQUENCE [LARGE SCALE GENOMIC DNA]</scope>
    <source>
        <strain evidence="2">CG10_big_fil_rev_8_21_14_0_10_50_16</strain>
    </source>
</reference>
<feature type="transmembrane region" description="Helical" evidence="1">
    <location>
        <begin position="34"/>
        <end position="52"/>
    </location>
</feature>
<feature type="transmembrane region" description="Helical" evidence="1">
    <location>
        <begin position="181"/>
        <end position="212"/>
    </location>
</feature>
<sequence>MLTLFSKLSTIEPTPEEKKDAVLRLIEDSSPTGGFYLMLLCATVIVAVGLMIGNASIVIGGMLVSPLLAPLLSLALGMAMGDKQVMLRSIWIVLLTSVFVFVVSWLMSLFMHFESVNIEIVSRIEPSLAYLVVALFAGIAGSFSYIKPNMNVILPGVAIAIAVLPPLAVSALGLSLGDTDILFGALSLFLVNMVGIVLASLMVFATFGFYPLRRRAEMEIKKEA</sequence>
<feature type="transmembrane region" description="Helical" evidence="1">
    <location>
        <begin position="90"/>
        <end position="108"/>
    </location>
</feature>
<gene>
    <name evidence="2" type="ORF">COV06_04000</name>
</gene>
<feature type="transmembrane region" description="Helical" evidence="1">
    <location>
        <begin position="153"/>
        <end position="175"/>
    </location>
</feature>
<dbReference type="Pfam" id="PF04087">
    <property type="entry name" value="DUF389"/>
    <property type="match status" value="1"/>
</dbReference>
<protein>
    <submittedName>
        <fullName evidence="2">TIGR00341 family protein</fullName>
    </submittedName>
</protein>
<evidence type="ECO:0000256" key="1">
    <source>
        <dbReference type="SAM" id="Phobius"/>
    </source>
</evidence>
<dbReference type="PANTHER" id="PTHR20992:SF9">
    <property type="entry name" value="AT15442P-RELATED"/>
    <property type="match status" value="1"/>
</dbReference>
<feature type="transmembrane region" description="Helical" evidence="1">
    <location>
        <begin position="58"/>
        <end position="78"/>
    </location>
</feature>
<dbReference type="AlphaFoldDB" id="A0A2H0RLP3"/>
<keyword evidence="1" id="KW-0812">Transmembrane</keyword>
<dbReference type="Proteomes" id="UP000230084">
    <property type="component" value="Unassembled WGS sequence"/>
</dbReference>
<organism evidence="2 3">
    <name type="scientific">Candidatus Uhrbacteria bacterium CG10_big_fil_rev_8_21_14_0_10_50_16</name>
    <dbReference type="NCBI Taxonomy" id="1975039"/>
    <lineage>
        <taxon>Bacteria</taxon>
        <taxon>Candidatus Uhriibacteriota</taxon>
    </lineage>
</organism>